<sequence length="61" mass="6395">MRPSGESQVQCSPISILDFKQSSFTCGMELGPYWADSPRGPTAQGPVLGAGCGERLIGPIL</sequence>
<evidence type="ECO:0000313" key="1">
    <source>
        <dbReference type="EMBL" id="KAF5179829.1"/>
    </source>
</evidence>
<reference evidence="1 2" key="1">
    <citation type="submission" date="2020-06" db="EMBL/GenBank/DDBJ databases">
        <title>Transcriptomic and genomic resources for Thalictrum thalictroides and T. hernandezii: Facilitating candidate gene discovery in an emerging model plant lineage.</title>
        <authorList>
            <person name="Arias T."/>
            <person name="Riano-Pachon D.M."/>
            <person name="Di Stilio V.S."/>
        </authorList>
    </citation>
    <scope>NUCLEOTIDE SEQUENCE [LARGE SCALE GENOMIC DNA]</scope>
    <source>
        <strain evidence="2">cv. WT478/WT964</strain>
        <tissue evidence="1">Leaves</tissue>
    </source>
</reference>
<evidence type="ECO:0000313" key="2">
    <source>
        <dbReference type="Proteomes" id="UP000554482"/>
    </source>
</evidence>
<comment type="caution">
    <text evidence="1">The sequence shown here is derived from an EMBL/GenBank/DDBJ whole genome shotgun (WGS) entry which is preliminary data.</text>
</comment>
<name>A0A7J6V440_THATH</name>
<proteinExistence type="predicted"/>
<accession>A0A7J6V440</accession>
<dbReference type="Proteomes" id="UP000554482">
    <property type="component" value="Unassembled WGS sequence"/>
</dbReference>
<dbReference type="AlphaFoldDB" id="A0A7J6V440"/>
<dbReference type="EMBL" id="JABWDY010038288">
    <property type="protein sequence ID" value="KAF5179829.1"/>
    <property type="molecule type" value="Genomic_DNA"/>
</dbReference>
<keyword evidence="2" id="KW-1185">Reference proteome</keyword>
<organism evidence="1 2">
    <name type="scientific">Thalictrum thalictroides</name>
    <name type="common">Rue-anemone</name>
    <name type="synonym">Anemone thalictroides</name>
    <dbReference type="NCBI Taxonomy" id="46969"/>
    <lineage>
        <taxon>Eukaryota</taxon>
        <taxon>Viridiplantae</taxon>
        <taxon>Streptophyta</taxon>
        <taxon>Embryophyta</taxon>
        <taxon>Tracheophyta</taxon>
        <taxon>Spermatophyta</taxon>
        <taxon>Magnoliopsida</taxon>
        <taxon>Ranunculales</taxon>
        <taxon>Ranunculaceae</taxon>
        <taxon>Thalictroideae</taxon>
        <taxon>Thalictrum</taxon>
    </lineage>
</organism>
<protein>
    <submittedName>
        <fullName evidence="1">Uncharacterized protein</fullName>
    </submittedName>
</protein>
<gene>
    <name evidence="1" type="ORF">FRX31_030584</name>
</gene>